<reference evidence="2 3" key="1">
    <citation type="submission" date="2021-01" db="EMBL/GenBank/DDBJ databases">
        <title>Whole genome shotgun sequence of Catellatospora chokoriensis NBRC 107358.</title>
        <authorList>
            <person name="Komaki H."/>
            <person name="Tamura T."/>
        </authorList>
    </citation>
    <scope>NUCLEOTIDE SEQUENCE [LARGE SCALE GENOMIC DNA]</scope>
    <source>
        <strain evidence="2 3">NBRC 107358</strain>
    </source>
</reference>
<name>A0A8J3NNH0_9ACTN</name>
<evidence type="ECO:0000313" key="3">
    <source>
        <dbReference type="Proteomes" id="UP000619293"/>
    </source>
</evidence>
<accession>A0A8J3NNH0</accession>
<dbReference type="AlphaFoldDB" id="A0A8J3NNH0"/>
<evidence type="ECO:0000313" key="2">
    <source>
        <dbReference type="EMBL" id="GIF86965.1"/>
    </source>
</evidence>
<evidence type="ECO:0000256" key="1">
    <source>
        <dbReference type="SAM" id="MobiDB-lite"/>
    </source>
</evidence>
<feature type="region of interest" description="Disordered" evidence="1">
    <location>
        <begin position="88"/>
        <end position="188"/>
    </location>
</feature>
<sequence length="188" mass="18690">MDISPGTAREEAERLVAAVLAAATLAANANPHLATGSPECCVCPLCKVIAAVRDPDPELVERVATGAGDLAAGLASFLRSVSTHRPGDAAWRDATAQPGAAGEGAAAAPSAADGDGPRGPAAAAPPAASADAPSARPMAKKAVKKIVKKVVTNPTPSVSESETPPSPARVKAAKKAVRKAEPHPPPEL</sequence>
<organism evidence="2 3">
    <name type="scientific">Catellatospora chokoriensis</name>
    <dbReference type="NCBI Taxonomy" id="310353"/>
    <lineage>
        <taxon>Bacteria</taxon>
        <taxon>Bacillati</taxon>
        <taxon>Actinomycetota</taxon>
        <taxon>Actinomycetes</taxon>
        <taxon>Micromonosporales</taxon>
        <taxon>Micromonosporaceae</taxon>
        <taxon>Catellatospora</taxon>
    </lineage>
</organism>
<comment type="caution">
    <text evidence="2">The sequence shown here is derived from an EMBL/GenBank/DDBJ whole genome shotgun (WGS) entry which is preliminary data.</text>
</comment>
<feature type="compositionally biased region" description="Basic residues" evidence="1">
    <location>
        <begin position="138"/>
        <end position="148"/>
    </location>
</feature>
<feature type="compositionally biased region" description="Low complexity" evidence="1">
    <location>
        <begin position="98"/>
        <end position="137"/>
    </location>
</feature>
<feature type="compositionally biased region" description="Low complexity" evidence="1">
    <location>
        <begin position="149"/>
        <end position="163"/>
    </location>
</feature>
<gene>
    <name evidence="2" type="ORF">Cch02nite_04090</name>
</gene>
<protein>
    <submittedName>
        <fullName evidence="2">Uncharacterized protein</fullName>
    </submittedName>
</protein>
<dbReference type="RefSeq" id="WP_191842358.1">
    <property type="nucleotide sequence ID" value="NZ_BAAALB010000021.1"/>
</dbReference>
<keyword evidence="3" id="KW-1185">Reference proteome</keyword>
<feature type="compositionally biased region" description="Basic and acidic residues" evidence="1">
    <location>
        <begin position="178"/>
        <end position="188"/>
    </location>
</feature>
<dbReference type="EMBL" id="BONG01000001">
    <property type="protein sequence ID" value="GIF86965.1"/>
    <property type="molecule type" value="Genomic_DNA"/>
</dbReference>
<dbReference type="Proteomes" id="UP000619293">
    <property type="component" value="Unassembled WGS sequence"/>
</dbReference>
<proteinExistence type="predicted"/>